<evidence type="ECO:0000259" key="8">
    <source>
        <dbReference type="PROSITE" id="PS50109"/>
    </source>
</evidence>
<dbReference type="InterPro" id="IPR036890">
    <property type="entry name" value="HATPase_C_sf"/>
</dbReference>
<dbReference type="InterPro" id="IPR036097">
    <property type="entry name" value="HisK_dim/P_sf"/>
</dbReference>
<reference evidence="11" key="1">
    <citation type="journal article" date="2019" name="Int. J. Syst. Evol. Microbiol.">
        <title>The Global Catalogue of Microorganisms (GCM) 10K type strain sequencing project: providing services to taxonomists for standard genome sequencing and annotation.</title>
        <authorList>
            <consortium name="The Broad Institute Genomics Platform"/>
            <consortium name="The Broad Institute Genome Sequencing Center for Infectious Disease"/>
            <person name="Wu L."/>
            <person name="Ma J."/>
        </authorList>
    </citation>
    <scope>NUCLEOTIDE SEQUENCE [LARGE SCALE GENOMIC DNA]</scope>
    <source>
        <strain evidence="11">CGMCC 1.15905</strain>
    </source>
</reference>
<dbReference type="PANTHER" id="PTHR43047">
    <property type="entry name" value="TWO-COMPONENT HISTIDINE PROTEIN KINASE"/>
    <property type="match status" value="1"/>
</dbReference>
<feature type="domain" description="Response regulatory" evidence="9">
    <location>
        <begin position="468"/>
        <end position="584"/>
    </location>
</feature>
<dbReference type="InterPro" id="IPR003594">
    <property type="entry name" value="HATPase_dom"/>
</dbReference>
<name>A0ABQ1HKU0_9GAMM</name>
<evidence type="ECO:0000256" key="7">
    <source>
        <dbReference type="SAM" id="Phobius"/>
    </source>
</evidence>
<dbReference type="InterPro" id="IPR011006">
    <property type="entry name" value="CheY-like_superfamily"/>
</dbReference>
<comment type="caution">
    <text evidence="10">The sequence shown here is derived from an EMBL/GenBank/DDBJ whole genome shotgun (WGS) entry which is preliminary data.</text>
</comment>
<organism evidence="10 11">
    <name type="scientific">Arenimonas soli</name>
    <dbReference type="NCBI Taxonomy" id="2269504"/>
    <lineage>
        <taxon>Bacteria</taxon>
        <taxon>Pseudomonadati</taxon>
        <taxon>Pseudomonadota</taxon>
        <taxon>Gammaproteobacteria</taxon>
        <taxon>Lysobacterales</taxon>
        <taxon>Lysobacteraceae</taxon>
        <taxon>Arenimonas</taxon>
    </lineage>
</organism>
<evidence type="ECO:0000313" key="10">
    <source>
        <dbReference type="EMBL" id="GGA81790.1"/>
    </source>
</evidence>
<evidence type="ECO:0000256" key="1">
    <source>
        <dbReference type="ARBA" id="ARBA00000085"/>
    </source>
</evidence>
<keyword evidence="3 6" id="KW-0597">Phosphoprotein</keyword>
<evidence type="ECO:0000313" key="11">
    <source>
        <dbReference type="Proteomes" id="UP000623419"/>
    </source>
</evidence>
<dbReference type="PROSITE" id="PS50109">
    <property type="entry name" value="HIS_KIN"/>
    <property type="match status" value="1"/>
</dbReference>
<dbReference type="Pfam" id="PF00512">
    <property type="entry name" value="HisKA"/>
    <property type="match status" value="1"/>
</dbReference>
<dbReference type="SMART" id="SM00387">
    <property type="entry name" value="HATPase_c"/>
    <property type="match status" value="1"/>
</dbReference>
<feature type="transmembrane region" description="Helical" evidence="7">
    <location>
        <begin position="175"/>
        <end position="194"/>
    </location>
</feature>
<dbReference type="PRINTS" id="PR00344">
    <property type="entry name" value="BCTRLSENSOR"/>
</dbReference>
<sequence>MTPAVKVAPASGEMSLVDLTRRLGNGTMEQVVAALGERRLAPLRVLVLGLALVWVMGWRTAGTQPVLVADAHRVYPWAVAVFVISALWWLALRSGRIRTSTRVDAVGTVANYLIIAVLTKHAFLLLITLEAVLPFLAILVGARYSQRWFKLAVAASFAVLLWSAPPGYWLSRPAYLVYAIVLTVGLPLLIGRILSALREVSLQALEAMDAQNRFVGAMSHELRTPLNVIINAIALIDREGLSTEQRDLLAQSATSARAMANRVDNVLDVALQTAGRIELRKQSLDPRDLMRTVRDINAPEAAERGVALSVCLAHDIPGALLGDQGRIEQVLSNLTGNAIRYTPSGGRVDVTLQALPADLPGEVELVCTVADTGIGIPDAEKARIFEAFYQVSSGAARVHGGVGLGLFIVRSVTERLGGSMTVGDNPGGGTIFTWRVRLPVAKDIAPVEGPESLQALLREHRSRVAPVRCLVVDDHAPNVDIMRRLLGGAGHAVHAVDNGRDGLAAIRGGDFDLAFLDLHMPQMSGGEVLDALREDPPVRPVPVIVLSAQCDQDAVSTTIARGAAAFVSKPVSARRLLAVVHRYAAAGAVTDDTQDSPMPSPLDELRQFGDSRAVGKLLREVRAGLAQRMHALERASDCPVRAGDALHGLRNEFATIGNYSGISLVARTEHGLRAGVEIDGDMKAIQREVQSARAWIATQPEFQLTNRS</sequence>
<proteinExistence type="predicted"/>
<dbReference type="Pfam" id="PF00072">
    <property type="entry name" value="Response_reg"/>
    <property type="match status" value="1"/>
</dbReference>
<dbReference type="SMART" id="SM00388">
    <property type="entry name" value="HisKA"/>
    <property type="match status" value="1"/>
</dbReference>
<evidence type="ECO:0000256" key="3">
    <source>
        <dbReference type="ARBA" id="ARBA00022553"/>
    </source>
</evidence>
<keyword evidence="7" id="KW-0472">Membrane</keyword>
<dbReference type="Pfam" id="PF02518">
    <property type="entry name" value="HATPase_c"/>
    <property type="match status" value="1"/>
</dbReference>
<keyword evidence="5" id="KW-0418">Kinase</keyword>
<dbReference type="SUPFAM" id="SSF55874">
    <property type="entry name" value="ATPase domain of HSP90 chaperone/DNA topoisomerase II/histidine kinase"/>
    <property type="match status" value="1"/>
</dbReference>
<comment type="catalytic activity">
    <reaction evidence="1">
        <text>ATP + protein L-histidine = ADP + protein N-phospho-L-histidine.</text>
        <dbReference type="EC" id="2.7.13.3"/>
    </reaction>
</comment>
<feature type="transmembrane region" description="Helical" evidence="7">
    <location>
        <begin position="112"/>
        <end position="139"/>
    </location>
</feature>
<dbReference type="EMBL" id="BMKC01000002">
    <property type="protein sequence ID" value="GGA81790.1"/>
    <property type="molecule type" value="Genomic_DNA"/>
</dbReference>
<dbReference type="EC" id="2.7.13.3" evidence="2"/>
<dbReference type="InterPro" id="IPR001789">
    <property type="entry name" value="Sig_transdc_resp-reg_receiver"/>
</dbReference>
<dbReference type="InterPro" id="IPR003661">
    <property type="entry name" value="HisK_dim/P_dom"/>
</dbReference>
<gene>
    <name evidence="10" type="ORF">GCM10011521_20170</name>
</gene>
<dbReference type="SUPFAM" id="SSF52172">
    <property type="entry name" value="CheY-like"/>
    <property type="match status" value="1"/>
</dbReference>
<keyword evidence="4" id="KW-0808">Transferase</keyword>
<feature type="transmembrane region" description="Helical" evidence="7">
    <location>
        <begin position="74"/>
        <end position="92"/>
    </location>
</feature>
<evidence type="ECO:0000256" key="5">
    <source>
        <dbReference type="ARBA" id="ARBA00022777"/>
    </source>
</evidence>
<dbReference type="RefSeq" id="WP_188663749.1">
    <property type="nucleotide sequence ID" value="NZ_BMKC01000002.1"/>
</dbReference>
<dbReference type="Gene3D" id="1.10.287.130">
    <property type="match status" value="1"/>
</dbReference>
<dbReference type="PROSITE" id="PS50110">
    <property type="entry name" value="RESPONSE_REGULATORY"/>
    <property type="match status" value="1"/>
</dbReference>
<feature type="domain" description="Histidine kinase" evidence="8">
    <location>
        <begin position="217"/>
        <end position="440"/>
    </location>
</feature>
<dbReference type="SUPFAM" id="SSF47384">
    <property type="entry name" value="Homodimeric domain of signal transducing histidine kinase"/>
    <property type="match status" value="1"/>
</dbReference>
<dbReference type="SMART" id="SM00448">
    <property type="entry name" value="REC"/>
    <property type="match status" value="1"/>
</dbReference>
<dbReference type="PANTHER" id="PTHR43047:SF72">
    <property type="entry name" value="OSMOSENSING HISTIDINE PROTEIN KINASE SLN1"/>
    <property type="match status" value="1"/>
</dbReference>
<evidence type="ECO:0000256" key="2">
    <source>
        <dbReference type="ARBA" id="ARBA00012438"/>
    </source>
</evidence>
<dbReference type="CDD" id="cd00082">
    <property type="entry name" value="HisKA"/>
    <property type="match status" value="1"/>
</dbReference>
<evidence type="ECO:0000256" key="6">
    <source>
        <dbReference type="PROSITE-ProRule" id="PRU00169"/>
    </source>
</evidence>
<evidence type="ECO:0000259" key="9">
    <source>
        <dbReference type="PROSITE" id="PS50110"/>
    </source>
</evidence>
<dbReference type="Gene3D" id="3.40.50.2300">
    <property type="match status" value="1"/>
</dbReference>
<feature type="transmembrane region" description="Helical" evidence="7">
    <location>
        <begin position="151"/>
        <end position="169"/>
    </location>
</feature>
<keyword evidence="7" id="KW-0812">Transmembrane</keyword>
<feature type="modified residue" description="4-aspartylphosphate" evidence="6">
    <location>
        <position position="517"/>
    </location>
</feature>
<dbReference type="InterPro" id="IPR005467">
    <property type="entry name" value="His_kinase_dom"/>
</dbReference>
<evidence type="ECO:0000256" key="4">
    <source>
        <dbReference type="ARBA" id="ARBA00022679"/>
    </source>
</evidence>
<dbReference type="Gene3D" id="3.30.565.10">
    <property type="entry name" value="Histidine kinase-like ATPase, C-terminal domain"/>
    <property type="match status" value="1"/>
</dbReference>
<keyword evidence="7" id="KW-1133">Transmembrane helix</keyword>
<feature type="transmembrane region" description="Helical" evidence="7">
    <location>
        <begin position="43"/>
        <end position="62"/>
    </location>
</feature>
<dbReference type="Proteomes" id="UP000623419">
    <property type="component" value="Unassembled WGS sequence"/>
</dbReference>
<dbReference type="InterPro" id="IPR004358">
    <property type="entry name" value="Sig_transdc_His_kin-like_C"/>
</dbReference>
<protein>
    <recommendedName>
        <fullName evidence="2">histidine kinase</fullName>
        <ecNumber evidence="2">2.7.13.3</ecNumber>
    </recommendedName>
</protein>
<keyword evidence="11" id="KW-1185">Reference proteome</keyword>
<accession>A0ABQ1HKU0</accession>
<dbReference type="CDD" id="cd17546">
    <property type="entry name" value="REC_hyHK_CKI1_RcsC-like"/>
    <property type="match status" value="1"/>
</dbReference>